<dbReference type="AlphaFoldDB" id="A0A835BLP4"/>
<dbReference type="EMBL" id="JACEFO010001880">
    <property type="protein sequence ID" value="KAF8696817.1"/>
    <property type="molecule type" value="Genomic_DNA"/>
</dbReference>
<organism evidence="1 2">
    <name type="scientific">Digitaria exilis</name>
    <dbReference type="NCBI Taxonomy" id="1010633"/>
    <lineage>
        <taxon>Eukaryota</taxon>
        <taxon>Viridiplantae</taxon>
        <taxon>Streptophyta</taxon>
        <taxon>Embryophyta</taxon>
        <taxon>Tracheophyta</taxon>
        <taxon>Spermatophyta</taxon>
        <taxon>Magnoliopsida</taxon>
        <taxon>Liliopsida</taxon>
        <taxon>Poales</taxon>
        <taxon>Poaceae</taxon>
        <taxon>PACMAD clade</taxon>
        <taxon>Panicoideae</taxon>
        <taxon>Panicodae</taxon>
        <taxon>Paniceae</taxon>
        <taxon>Anthephorinae</taxon>
        <taxon>Digitaria</taxon>
    </lineage>
</organism>
<accession>A0A835BLP4</accession>
<name>A0A835BLP4_9POAL</name>
<dbReference type="Proteomes" id="UP000636709">
    <property type="component" value="Unassembled WGS sequence"/>
</dbReference>
<evidence type="ECO:0000313" key="2">
    <source>
        <dbReference type="Proteomes" id="UP000636709"/>
    </source>
</evidence>
<sequence length="133" mass="14199">MAGAVAALDAAPLAAVLAVPGNEEVLRIAFNARFEGKQCIPLICEAPALDFLRISRGNYGHGGGQNNQDAKGCICIHEHEGTGASKNSLCLLLSQFLSNHTAILREKYKHGPVVANKSNKYTPLMRVTRCVAN</sequence>
<protein>
    <submittedName>
        <fullName evidence="1">Uncharacterized protein</fullName>
    </submittedName>
</protein>
<evidence type="ECO:0000313" key="1">
    <source>
        <dbReference type="EMBL" id="KAF8696817.1"/>
    </source>
</evidence>
<comment type="caution">
    <text evidence="1">The sequence shown here is derived from an EMBL/GenBank/DDBJ whole genome shotgun (WGS) entry which is preliminary data.</text>
</comment>
<keyword evidence="2" id="KW-1185">Reference proteome</keyword>
<reference evidence="1" key="1">
    <citation type="submission" date="2020-07" db="EMBL/GenBank/DDBJ databases">
        <title>Genome sequence and genetic diversity analysis of an under-domesticated orphan crop, white fonio (Digitaria exilis).</title>
        <authorList>
            <person name="Bennetzen J.L."/>
            <person name="Chen S."/>
            <person name="Ma X."/>
            <person name="Wang X."/>
            <person name="Yssel A.E.J."/>
            <person name="Chaluvadi S.R."/>
            <person name="Johnson M."/>
            <person name="Gangashetty P."/>
            <person name="Hamidou F."/>
            <person name="Sanogo M.D."/>
            <person name="Zwaenepoel A."/>
            <person name="Wallace J."/>
            <person name="Van De Peer Y."/>
            <person name="Van Deynze A."/>
        </authorList>
    </citation>
    <scope>NUCLEOTIDE SEQUENCE</scope>
    <source>
        <tissue evidence="1">Leaves</tissue>
    </source>
</reference>
<gene>
    <name evidence="1" type="ORF">HU200_036456</name>
</gene>
<proteinExistence type="predicted"/>